<keyword evidence="2" id="KW-1185">Reference proteome</keyword>
<dbReference type="AlphaFoldDB" id="A0A3P7PZL8"/>
<dbReference type="Proteomes" id="UP000281553">
    <property type="component" value="Unassembled WGS sequence"/>
</dbReference>
<organism evidence="1 2">
    <name type="scientific">Dibothriocephalus latus</name>
    <name type="common">Fish tapeworm</name>
    <name type="synonym">Diphyllobothrium latum</name>
    <dbReference type="NCBI Taxonomy" id="60516"/>
    <lineage>
        <taxon>Eukaryota</taxon>
        <taxon>Metazoa</taxon>
        <taxon>Spiralia</taxon>
        <taxon>Lophotrochozoa</taxon>
        <taxon>Platyhelminthes</taxon>
        <taxon>Cestoda</taxon>
        <taxon>Eucestoda</taxon>
        <taxon>Diphyllobothriidea</taxon>
        <taxon>Diphyllobothriidae</taxon>
        <taxon>Dibothriocephalus</taxon>
    </lineage>
</organism>
<reference evidence="1 2" key="1">
    <citation type="submission" date="2018-11" db="EMBL/GenBank/DDBJ databases">
        <authorList>
            <consortium name="Pathogen Informatics"/>
        </authorList>
    </citation>
    <scope>NUCLEOTIDE SEQUENCE [LARGE SCALE GENOMIC DNA]</scope>
</reference>
<evidence type="ECO:0000313" key="1">
    <source>
        <dbReference type="EMBL" id="VDN25172.1"/>
    </source>
</evidence>
<dbReference type="OrthoDB" id="6239468at2759"/>
<protein>
    <submittedName>
        <fullName evidence="1">Uncharacterized protein</fullName>
    </submittedName>
</protein>
<dbReference type="EMBL" id="UYRU01074893">
    <property type="protein sequence ID" value="VDN25172.1"/>
    <property type="molecule type" value="Genomic_DNA"/>
</dbReference>
<gene>
    <name evidence="1" type="ORF">DILT_LOCUS14578</name>
</gene>
<name>A0A3P7PZL8_DIBLA</name>
<accession>A0A3P7PZL8</accession>
<evidence type="ECO:0000313" key="2">
    <source>
        <dbReference type="Proteomes" id="UP000281553"/>
    </source>
</evidence>
<sequence>MSLVERSVRLPALREVHIPTTGALYDRASLENGVSFAGEISFSDAATSSDGSSVAWTAETIQIGRWAPLVPKARALMLELTFFPDNPTPTSEVSSALLFVSQFGHLVEKLVITVCPSTAPESLTDVDPELESVLVRHRAQFYSVKTCFIKSPVSFTFCNSAIWHSCHCLRNIPHSEPMKNICGLFPGLEDLIITSDSHLDPEDLGEVPIFCPMLRRLFLHKWPYSLYQYSQIIQEILSTSKLEVLCLIMRLDVGQQRREPSSFCPELYGVIWREEKKMKHPIDQWCHL</sequence>
<proteinExistence type="predicted"/>